<dbReference type="AlphaFoldDB" id="A0A1C8DUU9"/>
<dbReference type="GO" id="GO:0048039">
    <property type="term" value="F:ubiquinone binding"/>
    <property type="evidence" value="ECO:0007669"/>
    <property type="project" value="TreeGrafter"/>
</dbReference>
<keyword evidence="14 16" id="KW-0472">Membrane</keyword>
<evidence type="ECO:0000256" key="3">
    <source>
        <dbReference type="ARBA" id="ARBA00012944"/>
    </source>
</evidence>
<feature type="transmembrane region" description="Helical" evidence="16">
    <location>
        <begin position="62"/>
        <end position="81"/>
    </location>
</feature>
<proteinExistence type="inferred from homology"/>
<feature type="domain" description="NADH:quinone oxidoreductase/Mrp antiporter transmembrane" evidence="17">
    <location>
        <begin position="114"/>
        <end position="402"/>
    </location>
</feature>
<dbReference type="PRINTS" id="PR01437">
    <property type="entry name" value="NUOXDRDTASE4"/>
</dbReference>
<evidence type="ECO:0000256" key="6">
    <source>
        <dbReference type="ARBA" id="ARBA00022660"/>
    </source>
</evidence>
<dbReference type="InterPro" id="IPR000260">
    <property type="entry name" value="NADH4_N"/>
</dbReference>
<feature type="transmembrane region" description="Helical" evidence="16">
    <location>
        <begin position="286"/>
        <end position="304"/>
    </location>
</feature>
<evidence type="ECO:0000256" key="12">
    <source>
        <dbReference type="ARBA" id="ARBA00023075"/>
    </source>
</evidence>
<dbReference type="EC" id="7.1.1.2" evidence="3 16"/>
<comment type="similarity">
    <text evidence="2 16">Belongs to the complex I subunit 4 family.</text>
</comment>
<dbReference type="PANTHER" id="PTHR43507:SF20">
    <property type="entry name" value="NADH-UBIQUINONE OXIDOREDUCTASE CHAIN 4"/>
    <property type="match status" value="1"/>
</dbReference>
<evidence type="ECO:0000259" key="17">
    <source>
        <dbReference type="Pfam" id="PF00361"/>
    </source>
</evidence>
<feature type="domain" description="NADH:ubiquinone oxidoreductase chain 4 N-terminal" evidence="18">
    <location>
        <begin position="1"/>
        <end position="110"/>
    </location>
</feature>
<feature type="transmembrane region" description="Helical" evidence="16">
    <location>
        <begin position="255"/>
        <end position="274"/>
    </location>
</feature>
<evidence type="ECO:0000256" key="4">
    <source>
        <dbReference type="ARBA" id="ARBA00021006"/>
    </source>
</evidence>
<evidence type="ECO:0000256" key="8">
    <source>
        <dbReference type="ARBA" id="ARBA00022967"/>
    </source>
</evidence>
<feature type="transmembrane region" description="Helical" evidence="16">
    <location>
        <begin position="149"/>
        <end position="168"/>
    </location>
</feature>
<evidence type="ECO:0000256" key="5">
    <source>
        <dbReference type="ARBA" id="ARBA00022448"/>
    </source>
</evidence>
<sequence length="459" mass="51377">MLKILVPTLMILPAAWFAPPPFLWASTLALSMLIAIFSLYWLKDIQFTTWSCINPVMGADTISIPLLLLTCWLLPLMILASQRHMNQEPVSHQRMYISILIFLQIFLVLAFSTTNVIMFYIMFEATLIPTIMLMVRWGIQELRLSAGSYFLMYTIVASIPLLVTLLFLDTESGSLSILNTPYKDPSPPPEYLQVLWVLSCLMAFMVKMPLYGTHLWLPKAHVEAPVAGSMVLAAVLLKLGGYGMIRISPLLHPEVQFMCYPFLVAAMWGSILAGTNCLRQTDLKALIAYSSVSHMSVVIIGVLIQTPSSISGAMLLMIAHGLTSSALFCLANSVYERTNSRTLLLTRGLHVVLPLLSTWWFLAILCNIALPPLPNMLAEILVLTALYDWSWWAIVLPCFLMLLTLGYTFFLFMMSQRGPPSPQASKLDPSFTREHLIIFLHLIPLLLLIANPGLILKCL</sequence>
<dbReference type="Pfam" id="PF00361">
    <property type="entry name" value="Proton_antipo_M"/>
    <property type="match status" value="1"/>
</dbReference>
<evidence type="ECO:0000256" key="2">
    <source>
        <dbReference type="ARBA" id="ARBA00009025"/>
    </source>
</evidence>
<dbReference type="InterPro" id="IPR003918">
    <property type="entry name" value="NADH_UbQ_OxRdtase"/>
</dbReference>
<dbReference type="GO" id="GO:0008137">
    <property type="term" value="F:NADH dehydrogenase (ubiquinone) activity"/>
    <property type="evidence" value="ECO:0007669"/>
    <property type="project" value="UniProtKB-UniRule"/>
</dbReference>
<comment type="function">
    <text evidence="16">Core subunit of the mitochondrial membrane respiratory chain NADH dehydrogenase (Complex I) which catalyzes electron transfer from NADH through the respiratory chain, using ubiquinone as an electron acceptor. Essential for the catalytic activity and assembly of complex I.</text>
</comment>
<protein>
    <recommendedName>
        <fullName evidence="4 16">NADH-ubiquinone oxidoreductase chain 4</fullName>
        <ecNumber evidence="3 16">7.1.1.2</ecNumber>
    </recommendedName>
</protein>
<dbReference type="GO" id="GO:0015990">
    <property type="term" value="P:electron transport coupled proton transport"/>
    <property type="evidence" value="ECO:0007669"/>
    <property type="project" value="TreeGrafter"/>
</dbReference>
<comment type="catalytic activity">
    <reaction evidence="15 16">
        <text>a ubiquinone + NADH + 5 H(+)(in) = a ubiquinol + NAD(+) + 4 H(+)(out)</text>
        <dbReference type="Rhea" id="RHEA:29091"/>
        <dbReference type="Rhea" id="RHEA-COMP:9565"/>
        <dbReference type="Rhea" id="RHEA-COMP:9566"/>
        <dbReference type="ChEBI" id="CHEBI:15378"/>
        <dbReference type="ChEBI" id="CHEBI:16389"/>
        <dbReference type="ChEBI" id="CHEBI:17976"/>
        <dbReference type="ChEBI" id="CHEBI:57540"/>
        <dbReference type="ChEBI" id="CHEBI:57945"/>
        <dbReference type="EC" id="7.1.1.2"/>
    </reaction>
</comment>
<organism evidence="19">
    <name type="scientific">Crenicichla regani</name>
    <dbReference type="NCBI Taxonomy" id="81338"/>
    <lineage>
        <taxon>Eukaryota</taxon>
        <taxon>Metazoa</taxon>
        <taxon>Chordata</taxon>
        <taxon>Craniata</taxon>
        <taxon>Vertebrata</taxon>
        <taxon>Euteleostomi</taxon>
        <taxon>Actinopterygii</taxon>
        <taxon>Neopterygii</taxon>
        <taxon>Teleostei</taxon>
        <taxon>Neoteleostei</taxon>
        <taxon>Acanthomorphata</taxon>
        <taxon>Ovalentaria</taxon>
        <taxon>Cichlomorphae</taxon>
        <taxon>Cichliformes</taxon>
        <taxon>Cichlidae</taxon>
        <taxon>New World cichlids</taxon>
        <taxon>Cichlinae</taxon>
        <taxon>Crenicichlini</taxon>
        <taxon>Crenicichla</taxon>
    </lineage>
</organism>
<keyword evidence="6 16" id="KW-0679">Respiratory chain</keyword>
<keyword evidence="7 16" id="KW-0812">Transmembrane</keyword>
<evidence type="ECO:0000256" key="1">
    <source>
        <dbReference type="ARBA" id="ARBA00004225"/>
    </source>
</evidence>
<accession>A0A1C8DUU9</accession>
<feature type="transmembrane region" description="Helical" evidence="16">
    <location>
        <begin position="222"/>
        <end position="243"/>
    </location>
</feature>
<geneLocation type="mitochondrion" evidence="19"/>
<name>A0A1C8DUU9_9CICH</name>
<evidence type="ECO:0000256" key="15">
    <source>
        <dbReference type="ARBA" id="ARBA00049551"/>
    </source>
</evidence>
<dbReference type="GO" id="GO:0003954">
    <property type="term" value="F:NADH dehydrogenase activity"/>
    <property type="evidence" value="ECO:0007669"/>
    <property type="project" value="TreeGrafter"/>
</dbReference>
<feature type="transmembrane region" description="Helical" evidence="16">
    <location>
        <begin position="191"/>
        <end position="210"/>
    </location>
</feature>
<dbReference type="PANTHER" id="PTHR43507">
    <property type="entry name" value="NADH-UBIQUINONE OXIDOREDUCTASE CHAIN 4"/>
    <property type="match status" value="1"/>
</dbReference>
<evidence type="ECO:0000313" key="19">
    <source>
        <dbReference type="EMBL" id="ALF63211.1"/>
    </source>
</evidence>
<evidence type="ECO:0000259" key="18">
    <source>
        <dbReference type="Pfam" id="PF01059"/>
    </source>
</evidence>
<feature type="transmembrane region" description="Helical" evidence="16">
    <location>
        <begin position="351"/>
        <end position="370"/>
    </location>
</feature>
<keyword evidence="9 16" id="KW-0249">Electron transport</keyword>
<dbReference type="InterPro" id="IPR001750">
    <property type="entry name" value="ND/Mrp_TM"/>
</dbReference>
<evidence type="ECO:0000256" key="14">
    <source>
        <dbReference type="ARBA" id="ARBA00023136"/>
    </source>
</evidence>
<dbReference type="EMBL" id="KR233977">
    <property type="protein sequence ID" value="ALF63211.1"/>
    <property type="molecule type" value="Genomic_DNA"/>
</dbReference>
<evidence type="ECO:0000256" key="13">
    <source>
        <dbReference type="ARBA" id="ARBA00023128"/>
    </source>
</evidence>
<dbReference type="InterPro" id="IPR010227">
    <property type="entry name" value="NADH_Q_OxRdtase_chainM/4"/>
</dbReference>
<keyword evidence="13 16" id="KW-0496">Mitochondrion</keyword>
<feature type="transmembrane region" description="Helical" evidence="16">
    <location>
        <begin position="435"/>
        <end position="456"/>
    </location>
</feature>
<keyword evidence="12 16" id="KW-0830">Ubiquinone</keyword>
<keyword evidence="8" id="KW-1278">Translocase</keyword>
<dbReference type="NCBIfam" id="TIGR01972">
    <property type="entry name" value="NDH_I_M"/>
    <property type="match status" value="1"/>
</dbReference>
<feature type="transmembrane region" description="Helical" evidence="16">
    <location>
        <begin position="390"/>
        <end position="414"/>
    </location>
</feature>
<keyword evidence="11 16" id="KW-0520">NAD</keyword>
<feature type="transmembrane region" description="Helical" evidence="16">
    <location>
        <begin position="21"/>
        <end position="42"/>
    </location>
</feature>
<evidence type="ECO:0000256" key="10">
    <source>
        <dbReference type="ARBA" id="ARBA00022989"/>
    </source>
</evidence>
<evidence type="ECO:0000256" key="11">
    <source>
        <dbReference type="ARBA" id="ARBA00023027"/>
    </source>
</evidence>
<evidence type="ECO:0000256" key="9">
    <source>
        <dbReference type="ARBA" id="ARBA00022982"/>
    </source>
</evidence>
<gene>
    <name evidence="19" type="primary">ND4</name>
</gene>
<evidence type="ECO:0000256" key="16">
    <source>
        <dbReference type="RuleBase" id="RU003297"/>
    </source>
</evidence>
<evidence type="ECO:0000256" key="7">
    <source>
        <dbReference type="ARBA" id="ARBA00022692"/>
    </source>
</evidence>
<keyword evidence="5 16" id="KW-0813">Transport</keyword>
<dbReference type="GO" id="GO:0031966">
    <property type="term" value="C:mitochondrial membrane"/>
    <property type="evidence" value="ECO:0007669"/>
    <property type="project" value="UniProtKB-SubCell"/>
</dbReference>
<feature type="transmembrane region" description="Helical" evidence="16">
    <location>
        <begin position="310"/>
        <end position="330"/>
    </location>
</feature>
<keyword evidence="10 16" id="KW-1133">Transmembrane helix</keyword>
<reference evidence="19" key="1">
    <citation type="submission" date="2015-04" db="EMBL/GenBank/DDBJ databases">
        <title>Mitochondrial genomes of Neotropical cichlids.</title>
        <authorList>
            <person name="Musilova Z."/>
            <person name="Starostova Z."/>
        </authorList>
    </citation>
    <scope>NUCLEOTIDE SEQUENCE</scope>
</reference>
<comment type="subcellular location">
    <subcellularLocation>
        <location evidence="1 16">Mitochondrion membrane</location>
        <topology evidence="1 16">Multi-pass membrane protein</topology>
    </subcellularLocation>
</comment>
<dbReference type="GO" id="GO:0042773">
    <property type="term" value="P:ATP synthesis coupled electron transport"/>
    <property type="evidence" value="ECO:0007669"/>
    <property type="project" value="InterPro"/>
</dbReference>
<dbReference type="Pfam" id="PF01059">
    <property type="entry name" value="Oxidored_q5_N"/>
    <property type="match status" value="1"/>
</dbReference>